<evidence type="ECO:0000313" key="4">
    <source>
        <dbReference type="Proteomes" id="UP000266906"/>
    </source>
</evidence>
<feature type="compositionally biased region" description="Basic and acidic residues" evidence="1">
    <location>
        <begin position="35"/>
        <end position="54"/>
    </location>
</feature>
<evidence type="ECO:0000259" key="2">
    <source>
        <dbReference type="Pfam" id="PF01863"/>
    </source>
</evidence>
<dbReference type="PANTHER" id="PTHR30399">
    <property type="entry name" value="UNCHARACTERIZED PROTEIN YGJP"/>
    <property type="match status" value="1"/>
</dbReference>
<comment type="caution">
    <text evidence="3">The sequence shown here is derived from an EMBL/GenBank/DDBJ whole genome shotgun (WGS) entry which is preliminary data.</text>
</comment>
<dbReference type="Pfam" id="PF01863">
    <property type="entry name" value="YgjP-like"/>
    <property type="match status" value="1"/>
</dbReference>
<dbReference type="CDD" id="cd07344">
    <property type="entry name" value="M48_yhfN_like"/>
    <property type="match status" value="1"/>
</dbReference>
<accession>A0A3N4S8H6</accession>
<dbReference type="InterPro" id="IPR002725">
    <property type="entry name" value="YgjP-like_metallopeptidase"/>
</dbReference>
<dbReference type="InterPro" id="IPR053136">
    <property type="entry name" value="UTP_pyrophosphatase-like"/>
</dbReference>
<reference evidence="3 4" key="1">
    <citation type="submission" date="2018-11" db="EMBL/GenBank/DDBJ databases">
        <title>Sequencing the genomes of 1000 actinobacteria strains.</title>
        <authorList>
            <person name="Klenk H.-P."/>
        </authorList>
    </citation>
    <scope>NUCLEOTIDE SEQUENCE [LARGE SCALE GENOMIC DNA]</scope>
    <source>
        <strain evidence="3 4">DSM 44781</strain>
    </source>
</reference>
<dbReference type="Gene3D" id="3.30.2010.10">
    <property type="entry name" value="Metalloproteases ('zincins'), catalytic domain"/>
    <property type="match status" value="1"/>
</dbReference>
<dbReference type="AlphaFoldDB" id="A0A3N4S8H6"/>
<name>A0A3N4S8H6_9ACTN</name>
<keyword evidence="4" id="KW-1185">Reference proteome</keyword>
<organism evidence="3 4">
    <name type="scientific">Kitasatospora cineracea</name>
    <dbReference type="NCBI Taxonomy" id="88074"/>
    <lineage>
        <taxon>Bacteria</taxon>
        <taxon>Bacillati</taxon>
        <taxon>Actinomycetota</taxon>
        <taxon>Actinomycetes</taxon>
        <taxon>Kitasatosporales</taxon>
        <taxon>Streptomycetaceae</taxon>
        <taxon>Kitasatospora</taxon>
    </lineage>
</organism>
<protein>
    <recommendedName>
        <fullName evidence="2">YgjP-like metallopeptidase domain-containing protein</fullName>
    </recommendedName>
</protein>
<feature type="compositionally biased region" description="Low complexity" evidence="1">
    <location>
        <begin position="18"/>
        <end position="34"/>
    </location>
</feature>
<gene>
    <name evidence="3" type="ORF">EDD38_1002</name>
</gene>
<evidence type="ECO:0000256" key="1">
    <source>
        <dbReference type="SAM" id="MobiDB-lite"/>
    </source>
</evidence>
<evidence type="ECO:0000313" key="3">
    <source>
        <dbReference type="EMBL" id="RPE32734.1"/>
    </source>
</evidence>
<feature type="region of interest" description="Disordered" evidence="1">
    <location>
        <begin position="1"/>
        <end position="93"/>
    </location>
</feature>
<dbReference type="PANTHER" id="PTHR30399:SF1">
    <property type="entry name" value="UTP PYROPHOSPHATASE"/>
    <property type="match status" value="1"/>
</dbReference>
<dbReference type="EMBL" id="RKQG01000001">
    <property type="protein sequence ID" value="RPE32734.1"/>
    <property type="molecule type" value="Genomic_DNA"/>
</dbReference>
<dbReference type="Proteomes" id="UP000266906">
    <property type="component" value="Unassembled WGS sequence"/>
</dbReference>
<feature type="domain" description="YgjP-like metallopeptidase" evidence="2">
    <location>
        <begin position="194"/>
        <end position="262"/>
    </location>
</feature>
<proteinExistence type="predicted"/>
<feature type="compositionally biased region" description="Basic and acidic residues" evidence="1">
    <location>
        <begin position="62"/>
        <end position="76"/>
    </location>
</feature>
<sequence length="280" mass="30977">MAAERDSHRSASHRRARAASGTTTAAPGAHASAGADREYATDREHTSDPHRPGDRGTPARNAPERPAPERAGRIGAERTGTGHAAAERTAIERTGVERTAAERPAVDRSKVEVRRSARRSRTVSAYREGDRTVVLIPARMSHAEEQRWVAQMLDKLAAQESRRTLGDEALQSRAHELSRLYLGGRAVPEQVRWVTNQNSRWGSCTPSERTIRLSHRLQGMPEYVVDYVLLHELAHLLVPDHGPGFWSLLDAYPRTERARGYLEGVASAARLPHIPPARLT</sequence>